<keyword evidence="3" id="KW-1185">Reference proteome</keyword>
<accession>A0A7J8WL92</accession>
<dbReference type="EMBL" id="JABFAA010000002">
    <property type="protein sequence ID" value="MBA0675811.1"/>
    <property type="molecule type" value="Genomic_DNA"/>
</dbReference>
<gene>
    <name evidence="2" type="ORF">Goari_017336</name>
</gene>
<feature type="transmembrane region" description="Helical" evidence="1">
    <location>
        <begin position="58"/>
        <end position="77"/>
    </location>
</feature>
<sequence length="222" mass="25642">MINKAHVLTYFYLLIYILLSSGVILYNKVTHFIVFHFRFRFGLQQKKAMIFLFHFDKAIMQFILSFNFAVGSVSQILQFSFSYNVDNDSHGILRNRCIFSYPCFQGTSDMQLYSIASYCKECLHAKLVNAKQHIPISLLYANSSRNANFEVKFPLLNVTMQVVAPVKMTFEIYATCVVPISAFFASSLWFGNTAYLHISVAFIQMLKALSMWKQIALFSYIE</sequence>
<reference evidence="2 3" key="1">
    <citation type="journal article" date="2019" name="Genome Biol. Evol.">
        <title>Insights into the evolution of the New World diploid cottons (Gossypium, subgenus Houzingenia) based on genome sequencing.</title>
        <authorList>
            <person name="Grover C.E."/>
            <person name="Arick M.A. 2nd"/>
            <person name="Thrash A."/>
            <person name="Conover J.L."/>
            <person name="Sanders W.S."/>
            <person name="Peterson D.G."/>
            <person name="Frelichowski J.E."/>
            <person name="Scheffler J.A."/>
            <person name="Scheffler B.E."/>
            <person name="Wendel J.F."/>
        </authorList>
    </citation>
    <scope>NUCLEOTIDE SEQUENCE [LARGE SCALE GENOMIC DNA]</scope>
    <source>
        <strain evidence="2">185</strain>
        <tissue evidence="2">Leaf</tissue>
    </source>
</reference>
<name>A0A7J8WL92_GOSAI</name>
<feature type="transmembrane region" description="Helical" evidence="1">
    <location>
        <begin position="12"/>
        <end position="37"/>
    </location>
</feature>
<organism evidence="2 3">
    <name type="scientific">Gossypium aridum</name>
    <name type="common">American cotton</name>
    <name type="synonym">Erioxylum aridum</name>
    <dbReference type="NCBI Taxonomy" id="34290"/>
    <lineage>
        <taxon>Eukaryota</taxon>
        <taxon>Viridiplantae</taxon>
        <taxon>Streptophyta</taxon>
        <taxon>Embryophyta</taxon>
        <taxon>Tracheophyta</taxon>
        <taxon>Spermatophyta</taxon>
        <taxon>Magnoliopsida</taxon>
        <taxon>eudicotyledons</taxon>
        <taxon>Gunneridae</taxon>
        <taxon>Pentapetalae</taxon>
        <taxon>rosids</taxon>
        <taxon>malvids</taxon>
        <taxon>Malvales</taxon>
        <taxon>Malvaceae</taxon>
        <taxon>Malvoideae</taxon>
        <taxon>Gossypium</taxon>
    </lineage>
</organism>
<dbReference type="Proteomes" id="UP000593577">
    <property type="component" value="Unassembled WGS sequence"/>
</dbReference>
<dbReference type="AlphaFoldDB" id="A0A7J8WL92"/>
<evidence type="ECO:0000313" key="3">
    <source>
        <dbReference type="Proteomes" id="UP000593577"/>
    </source>
</evidence>
<keyword evidence="1" id="KW-0812">Transmembrane</keyword>
<keyword evidence="1" id="KW-0472">Membrane</keyword>
<keyword evidence="1" id="KW-1133">Transmembrane helix</keyword>
<protein>
    <submittedName>
        <fullName evidence="2">Uncharacterized protein</fullName>
    </submittedName>
</protein>
<evidence type="ECO:0000256" key="1">
    <source>
        <dbReference type="SAM" id="Phobius"/>
    </source>
</evidence>
<feature type="transmembrane region" description="Helical" evidence="1">
    <location>
        <begin position="172"/>
        <end position="203"/>
    </location>
</feature>
<proteinExistence type="predicted"/>
<evidence type="ECO:0000313" key="2">
    <source>
        <dbReference type="EMBL" id="MBA0675811.1"/>
    </source>
</evidence>
<comment type="caution">
    <text evidence="2">The sequence shown here is derived from an EMBL/GenBank/DDBJ whole genome shotgun (WGS) entry which is preliminary data.</text>
</comment>